<reference evidence="3" key="1">
    <citation type="submission" date="2020-05" db="EMBL/GenBank/DDBJ databases">
        <title>Mycena genomes resolve the evolution of fungal bioluminescence.</title>
        <authorList>
            <person name="Tsai I.J."/>
        </authorList>
    </citation>
    <scope>NUCLEOTIDE SEQUENCE</scope>
    <source>
        <strain evidence="3">160909Yilan</strain>
    </source>
</reference>
<comment type="caution">
    <text evidence="3">The sequence shown here is derived from an EMBL/GenBank/DDBJ whole genome shotgun (WGS) entry which is preliminary data.</text>
</comment>
<dbReference type="AlphaFoldDB" id="A0A8H6YE99"/>
<dbReference type="PROSITE" id="PS00028">
    <property type="entry name" value="ZINC_FINGER_C2H2_1"/>
    <property type="match status" value="1"/>
</dbReference>
<evidence type="ECO:0000256" key="1">
    <source>
        <dbReference type="SAM" id="MobiDB-lite"/>
    </source>
</evidence>
<dbReference type="Pfam" id="PF18759">
    <property type="entry name" value="Plavaka"/>
    <property type="match status" value="1"/>
</dbReference>
<feature type="domain" description="C2H2-type" evidence="2">
    <location>
        <begin position="15"/>
        <end position="36"/>
    </location>
</feature>
<dbReference type="InterPro" id="IPR013087">
    <property type="entry name" value="Znf_C2H2_type"/>
</dbReference>
<proteinExistence type="predicted"/>
<dbReference type="InterPro" id="IPR049233">
    <property type="entry name" value="DUF6830"/>
</dbReference>
<accession>A0A8H6YE99</accession>
<dbReference type="Pfam" id="PF20722">
    <property type="entry name" value="DUF6830"/>
    <property type="match status" value="1"/>
</dbReference>
<keyword evidence="4" id="KW-1185">Reference proteome</keyword>
<evidence type="ECO:0000259" key="2">
    <source>
        <dbReference type="PROSITE" id="PS00028"/>
    </source>
</evidence>
<organism evidence="3 4">
    <name type="scientific">Mycena sanguinolenta</name>
    <dbReference type="NCBI Taxonomy" id="230812"/>
    <lineage>
        <taxon>Eukaryota</taxon>
        <taxon>Fungi</taxon>
        <taxon>Dikarya</taxon>
        <taxon>Basidiomycota</taxon>
        <taxon>Agaricomycotina</taxon>
        <taxon>Agaricomycetes</taxon>
        <taxon>Agaricomycetidae</taxon>
        <taxon>Agaricales</taxon>
        <taxon>Marasmiineae</taxon>
        <taxon>Mycenaceae</taxon>
        <taxon>Mycena</taxon>
    </lineage>
</organism>
<dbReference type="Proteomes" id="UP000623467">
    <property type="component" value="Unassembled WGS sequence"/>
</dbReference>
<dbReference type="EMBL" id="JACAZH010000010">
    <property type="protein sequence ID" value="KAF7357557.1"/>
    <property type="molecule type" value="Genomic_DNA"/>
</dbReference>
<name>A0A8H6YE99_9AGAR</name>
<feature type="compositionally biased region" description="Acidic residues" evidence="1">
    <location>
        <begin position="72"/>
        <end position="88"/>
    </location>
</feature>
<sequence length="1041" mass="118406">MPAYRSKKKSTSHLCPICWKDFGTETRCLQHINQPHGKCHASLSLYPSLVEARRSMSKMDETTGTTNSADDTGAEPNDDAMDLDDEEPFQVPHLDGPNHEVLSKPVPKPVPKGPCRDHYPGAARTYGKEPTFMETFLEHDEHSDMRKSNLYYPFASAEEWEWAAWINRTKLTLSEIDELLKLRLTSKMHLSFTSAKDLRSRIESLPAGPKWKATVWKTPYPTKKPLTLYYRDPVECLQAILSNPLIQDYVHYTPFRFWESSEKLMRIYTEWLSGDHAWEIQSQLPEGATVLGAALSSDKTQLTSMTGNRQAHPLLISLANLDMAFRTKASHHALLLLALLPIAKFLEKNKEIVGVLHSRLFHAIMDFILHPLKVMARIGQMMRDPLGWRRFCFTPLVAYIVDTPESCLIAAVAGKRSSVTTAFFKQFGDPYRHPPRTAEYTIEQLQKVEKVAHPWRDLSRYVENAKQMGLSGVHRPFWRNWPLAEPHKFLTPEVLHHWLKMFYDHVCKWCILAVGAEEIDFRFSVLRPHTGMRHFKEGISKAKQTTGREHRDIQRYIVPVIAGAPGVSKSFVVTVASINDFFYHGQAPRITEAVLEVMAKCLDKFHKHKQAVLDAGVRKGKKGPINNWWIPKLEFLQSVIPAIRNSGVPLQWSADITERAHIDLVKDPASNSNNQEHEEQITRHLDRRDKCRDFDLATAMAEAGVDFGALDFIARTAKTDNNALQEQDDDTPPLLDSTSQLLAQIDPVSRLGGTSREITDFFLLSSLLAQGRFPNAPVPFRTFMSLDNATAFQLSRDPVGRRLTVDAAGTKFCLDDFRHALAVYLHRIPDAHLVIGGKRPILESWDLPFEKIEYWKSVRIQSRSFHDPKKILQPETVNAAPPDGEWKCGRCDAVIVNTNSRFQWPASGLEGHTVCQLRMIFRVVPRDGYAQPAGTDGFLAYVQRFDIVPQLNPSTQLKGAFPEPASGMYVLKRAKRVDGTRQGDIIPLDRLRVPVELTPQFGKEADKRLKKETSLDHCDSFWLSKWFNKELFYALSQSKVS</sequence>
<evidence type="ECO:0000313" key="4">
    <source>
        <dbReference type="Proteomes" id="UP000623467"/>
    </source>
</evidence>
<dbReference type="InterPro" id="IPR041078">
    <property type="entry name" value="Plavaka"/>
</dbReference>
<feature type="region of interest" description="Disordered" evidence="1">
    <location>
        <begin position="55"/>
        <end position="124"/>
    </location>
</feature>
<dbReference type="OrthoDB" id="3232986at2759"/>
<protein>
    <recommendedName>
        <fullName evidence="2">C2H2-type domain-containing protein</fullName>
    </recommendedName>
</protein>
<evidence type="ECO:0000313" key="3">
    <source>
        <dbReference type="EMBL" id="KAF7357557.1"/>
    </source>
</evidence>
<gene>
    <name evidence="3" type="ORF">MSAN_01352000</name>
</gene>